<dbReference type="AlphaFoldDB" id="A0A098QUZ9"/>
<dbReference type="InterPro" id="IPR003594">
    <property type="entry name" value="HATPase_dom"/>
</dbReference>
<dbReference type="Pfam" id="PF13581">
    <property type="entry name" value="HATPase_c_2"/>
    <property type="match status" value="1"/>
</dbReference>
<evidence type="ECO:0000259" key="1">
    <source>
        <dbReference type="Pfam" id="PF13581"/>
    </source>
</evidence>
<name>A0A098QUZ9_9SPIO</name>
<feature type="domain" description="Histidine kinase/HSP90-like ATPase" evidence="1">
    <location>
        <begin position="29"/>
        <end position="163"/>
    </location>
</feature>
<dbReference type="SUPFAM" id="SSF55874">
    <property type="entry name" value="ATPase domain of HSP90 chaperone/DNA topoisomerase II/histidine kinase"/>
    <property type="match status" value="1"/>
</dbReference>
<dbReference type="Gene3D" id="3.30.565.10">
    <property type="entry name" value="Histidine kinase-like ATPase, C-terminal domain"/>
    <property type="match status" value="1"/>
</dbReference>
<dbReference type="InterPro" id="IPR036890">
    <property type="entry name" value="HATPase_C_sf"/>
</dbReference>
<proteinExistence type="predicted"/>
<keyword evidence="2" id="KW-0547">Nucleotide-binding</keyword>
<keyword evidence="3" id="KW-1185">Reference proteome</keyword>
<evidence type="ECO:0000313" key="3">
    <source>
        <dbReference type="Proteomes" id="UP000029692"/>
    </source>
</evidence>
<keyword evidence="2" id="KW-0067">ATP-binding</keyword>
<dbReference type="EMBL" id="JNUP01000065">
    <property type="protein sequence ID" value="KGE71559.1"/>
    <property type="molecule type" value="Genomic_DNA"/>
</dbReference>
<dbReference type="GO" id="GO:0005524">
    <property type="term" value="F:ATP binding"/>
    <property type="evidence" value="ECO:0007669"/>
    <property type="project" value="UniProtKB-KW"/>
</dbReference>
<gene>
    <name evidence="2" type="ORF">DC28_09705</name>
</gene>
<reference evidence="2 3" key="1">
    <citation type="submission" date="2014-05" db="EMBL/GenBank/DDBJ databases">
        <title>De novo Genome Sequence of Spirocheata sp.</title>
        <authorList>
            <person name="Shivani Y."/>
            <person name="Subhash Y."/>
            <person name="Tushar L."/>
            <person name="Sasikala C."/>
            <person name="Ramana C.V."/>
        </authorList>
    </citation>
    <scope>NUCLEOTIDE SEQUENCE [LARGE SCALE GENOMIC DNA]</scope>
    <source>
        <strain evidence="2 3">JC230</strain>
    </source>
</reference>
<accession>A0A098QUZ9</accession>
<dbReference type="CDD" id="cd16936">
    <property type="entry name" value="HATPase_RsbW-like"/>
    <property type="match status" value="1"/>
</dbReference>
<dbReference type="OrthoDB" id="360115at2"/>
<dbReference type="eggNOG" id="COG2172">
    <property type="taxonomic scope" value="Bacteria"/>
</dbReference>
<dbReference type="Proteomes" id="UP000029692">
    <property type="component" value="Unassembled WGS sequence"/>
</dbReference>
<evidence type="ECO:0000313" key="2">
    <source>
        <dbReference type="EMBL" id="KGE71559.1"/>
    </source>
</evidence>
<dbReference type="STRING" id="1480694.DC28_09705"/>
<sequence length="176" mass="20617">MIKELKVDENNKLFDKTNMFYKKFPSDQRQIRYFALVVVQKAPPEIQEINLLEQQISELLKNAVKHGNRNDPSKSVHVWFSFSETEARLIVEDEGDGFKDLEKWNEFNRQRVACLQARNFDELDNYVSYRTARSDEHDGGNALFAALEYWDEGMVYNEKCNAVAVGKKFAKKRLEV</sequence>
<comment type="caution">
    <text evidence="2">The sequence shown here is derived from an EMBL/GenBank/DDBJ whole genome shotgun (WGS) entry which is preliminary data.</text>
</comment>
<dbReference type="RefSeq" id="WP_037548008.1">
    <property type="nucleotide sequence ID" value="NZ_JNUP01000065.1"/>
</dbReference>
<protein>
    <submittedName>
        <fullName evidence="2">ATP-binding protein</fullName>
    </submittedName>
</protein>
<organism evidence="2 3">
    <name type="scientific">Spirochaeta lutea</name>
    <dbReference type="NCBI Taxonomy" id="1480694"/>
    <lineage>
        <taxon>Bacteria</taxon>
        <taxon>Pseudomonadati</taxon>
        <taxon>Spirochaetota</taxon>
        <taxon>Spirochaetia</taxon>
        <taxon>Spirochaetales</taxon>
        <taxon>Spirochaetaceae</taxon>
        <taxon>Spirochaeta</taxon>
    </lineage>
</organism>